<proteinExistence type="predicted"/>
<dbReference type="AlphaFoldDB" id="A0A382T3D6"/>
<feature type="non-terminal residue" evidence="1">
    <location>
        <position position="1"/>
    </location>
</feature>
<accession>A0A382T3D6</accession>
<organism evidence="1">
    <name type="scientific">marine metagenome</name>
    <dbReference type="NCBI Taxonomy" id="408172"/>
    <lineage>
        <taxon>unclassified sequences</taxon>
        <taxon>metagenomes</taxon>
        <taxon>ecological metagenomes</taxon>
    </lineage>
</organism>
<protein>
    <recommendedName>
        <fullName evidence="2">Sulfotransferase domain-containing protein</fullName>
    </recommendedName>
</protein>
<evidence type="ECO:0008006" key="2">
    <source>
        <dbReference type="Google" id="ProtNLM"/>
    </source>
</evidence>
<reference evidence="1" key="1">
    <citation type="submission" date="2018-05" db="EMBL/GenBank/DDBJ databases">
        <authorList>
            <person name="Lanie J.A."/>
            <person name="Ng W.-L."/>
            <person name="Kazmierczak K.M."/>
            <person name="Andrzejewski T.M."/>
            <person name="Davidsen T.M."/>
            <person name="Wayne K.J."/>
            <person name="Tettelin H."/>
            <person name="Glass J.I."/>
            <person name="Rusch D."/>
            <person name="Podicherti R."/>
            <person name="Tsui H.-C.T."/>
            <person name="Winkler M.E."/>
        </authorList>
    </citation>
    <scope>NUCLEOTIDE SEQUENCE</scope>
</reference>
<gene>
    <name evidence="1" type="ORF">METZ01_LOCUS369533</name>
</gene>
<evidence type="ECO:0000313" key="1">
    <source>
        <dbReference type="EMBL" id="SVD16679.1"/>
    </source>
</evidence>
<dbReference type="EMBL" id="UINC01133630">
    <property type="protein sequence ID" value="SVD16679.1"/>
    <property type="molecule type" value="Genomic_DNA"/>
</dbReference>
<name>A0A382T3D6_9ZZZZ</name>
<sequence length="210" mass="24642">ILSYSRKPSGTTSNRTKLVRKAVDTRIIQSGYTHTGSTLLVNILYGFFCPNKPVFIDDSNLNRVAMLGSKTLRDLPSLITKAHRSDFDLIIEGYAGKYNLYFVISERDKPYEEHYYKYDNILFIKYDTLLETDRNPLNTIVKNVYEKLRSFLPQKIFPDIEEKCILDNAVQRIKSMNELYETIKHKPFEYHDNFYMIHGSHRGCHHLHPN</sequence>